<keyword evidence="1" id="KW-0812">Transmembrane</keyword>
<sequence>MGNIKYFIAALAVGAALTAVPTAAASADAIEPHTTVVLMGQDDDNNTDDDSGNWGLWGLLGLLGLAGLAGRKKHDVTDRHTTGR</sequence>
<dbReference type="EMBL" id="NSDM01000029">
    <property type="protein sequence ID" value="MDQ2589064.1"/>
    <property type="molecule type" value="Genomic_DNA"/>
</dbReference>
<evidence type="ECO:0000313" key="3">
    <source>
        <dbReference type="EMBL" id="MDQ2589064.1"/>
    </source>
</evidence>
<name>A0ABU0XCW3_9PSEU</name>
<evidence type="ECO:0000313" key="4">
    <source>
        <dbReference type="Proteomes" id="UP001225605"/>
    </source>
</evidence>
<evidence type="ECO:0008006" key="5">
    <source>
        <dbReference type="Google" id="ProtNLM"/>
    </source>
</evidence>
<feature type="signal peptide" evidence="2">
    <location>
        <begin position="1"/>
        <end position="24"/>
    </location>
</feature>
<evidence type="ECO:0000256" key="2">
    <source>
        <dbReference type="SAM" id="SignalP"/>
    </source>
</evidence>
<proteinExistence type="predicted"/>
<comment type="caution">
    <text evidence="3">The sequence shown here is derived from an EMBL/GenBank/DDBJ whole genome shotgun (WGS) entry which is preliminary data.</text>
</comment>
<protein>
    <recommendedName>
        <fullName evidence="5">MYXO-CTERM domain-containing protein</fullName>
    </recommendedName>
</protein>
<reference evidence="3 4" key="1">
    <citation type="submission" date="2017-06" db="EMBL/GenBank/DDBJ databases">
        <title>Cultured bacterium strain Saccharothrix yanglingensis Hhs.015.</title>
        <authorList>
            <person name="Xia Y."/>
        </authorList>
    </citation>
    <scope>NUCLEOTIDE SEQUENCE [LARGE SCALE GENOMIC DNA]</scope>
    <source>
        <strain evidence="3 4">Hhs.015</strain>
    </source>
</reference>
<dbReference type="RefSeq" id="WP_306750743.1">
    <property type="nucleotide sequence ID" value="NZ_NSDM01000029.1"/>
</dbReference>
<feature type="chain" id="PRO_5045252377" description="MYXO-CTERM domain-containing protein" evidence="2">
    <location>
        <begin position="25"/>
        <end position="84"/>
    </location>
</feature>
<dbReference type="Proteomes" id="UP001225605">
    <property type="component" value="Unassembled WGS sequence"/>
</dbReference>
<keyword evidence="1" id="KW-1133">Transmembrane helix</keyword>
<accession>A0ABU0XCW3</accession>
<feature type="transmembrane region" description="Helical" evidence="1">
    <location>
        <begin position="51"/>
        <end position="70"/>
    </location>
</feature>
<keyword evidence="1" id="KW-0472">Membrane</keyword>
<dbReference type="NCBIfam" id="NF041742">
    <property type="entry name" value="WGxxGxxG_fam"/>
    <property type="match status" value="1"/>
</dbReference>
<keyword evidence="2" id="KW-0732">Signal</keyword>
<evidence type="ECO:0000256" key="1">
    <source>
        <dbReference type="SAM" id="Phobius"/>
    </source>
</evidence>
<dbReference type="NCBIfam" id="TIGR01167">
    <property type="entry name" value="LPXTG_anchor"/>
    <property type="match status" value="1"/>
</dbReference>
<gene>
    <name evidence="3" type="ORF">CKY47_35005</name>
</gene>
<organism evidence="3 4">
    <name type="scientific">Saccharothrix yanglingensis</name>
    <dbReference type="NCBI Taxonomy" id="659496"/>
    <lineage>
        <taxon>Bacteria</taxon>
        <taxon>Bacillati</taxon>
        <taxon>Actinomycetota</taxon>
        <taxon>Actinomycetes</taxon>
        <taxon>Pseudonocardiales</taxon>
        <taxon>Pseudonocardiaceae</taxon>
        <taxon>Saccharothrix</taxon>
    </lineage>
</organism>
<keyword evidence="4" id="KW-1185">Reference proteome</keyword>